<protein>
    <recommendedName>
        <fullName evidence="16">Glutaredoxin-2, mitochondrial</fullName>
    </recommendedName>
</protein>
<dbReference type="Pfam" id="PF00462">
    <property type="entry name" value="Glutaredoxin"/>
    <property type="match status" value="1"/>
</dbReference>
<dbReference type="FunFam" id="3.40.30.10:FF:000026">
    <property type="entry name" value="Glutaredoxin 2"/>
    <property type="match status" value="1"/>
</dbReference>
<comment type="similarity">
    <text evidence="2">Belongs to the glutaredoxin family.</text>
</comment>
<evidence type="ECO:0000313" key="19">
    <source>
        <dbReference type="EMBL" id="KAK2178778.1"/>
    </source>
</evidence>
<dbReference type="SUPFAM" id="SSF52833">
    <property type="entry name" value="Thioredoxin-like"/>
    <property type="match status" value="1"/>
</dbReference>
<evidence type="ECO:0000256" key="3">
    <source>
        <dbReference type="ARBA" id="ARBA00022448"/>
    </source>
</evidence>
<comment type="subunit">
    <text evidence="15">Monomer; active form. Homodimer; inactive form. The homodimer is probably linked by 1 2Fe-2S cluster.</text>
</comment>
<keyword evidence="5" id="KW-0479">Metal-binding</keyword>
<comment type="function">
    <text evidence="14">Glutathione-dependent oxidoreductase that facilitates the maintenance of mitochondrial redox homeostasis upon induction of apoptosis by oxidative stress. Involved in response to hydrogen peroxide and regulation of apoptosis caused by oxidative stress. Acts as a very efficient catalyst of monothiol reactions because of its high affinity for protein glutathione-mixed disulfides. Can receive electrons not only from glutathione (GSH), but also from thioredoxin reductase supporting both monothiol and dithiol reactions. Efficiently catalyzes both glutathionylation and deglutathionylation of mitochondrial complex I, which in turn regulates the superoxide production by the complex. Overexpression decreases the susceptibility to apoptosis and prevents loss of cardiolipin and cytochrome c release.</text>
</comment>
<keyword evidence="11" id="KW-1015">Disulfide bond</keyword>
<dbReference type="EMBL" id="JAODUO010000528">
    <property type="protein sequence ID" value="KAK2178778.1"/>
    <property type="molecule type" value="Genomic_DNA"/>
</dbReference>
<keyword evidence="13" id="KW-0676">Redox-active center</keyword>
<dbReference type="AlphaFoldDB" id="A0AAD9NS74"/>
<evidence type="ECO:0000313" key="20">
    <source>
        <dbReference type="Proteomes" id="UP001209878"/>
    </source>
</evidence>
<dbReference type="InterPro" id="IPR014025">
    <property type="entry name" value="Glutaredoxin_subgr"/>
</dbReference>
<feature type="domain" description="Glutaredoxin" evidence="18">
    <location>
        <begin position="38"/>
        <end position="100"/>
    </location>
</feature>
<evidence type="ECO:0000256" key="13">
    <source>
        <dbReference type="ARBA" id="ARBA00023284"/>
    </source>
</evidence>
<dbReference type="GO" id="GO:0005739">
    <property type="term" value="C:mitochondrion"/>
    <property type="evidence" value="ECO:0007669"/>
    <property type="project" value="UniProtKB-SubCell"/>
</dbReference>
<evidence type="ECO:0000256" key="4">
    <source>
        <dbReference type="ARBA" id="ARBA00022714"/>
    </source>
</evidence>
<dbReference type="CDD" id="cd03419">
    <property type="entry name" value="GRX_GRXh_1_2_like"/>
    <property type="match status" value="1"/>
</dbReference>
<dbReference type="GO" id="GO:0015035">
    <property type="term" value="F:protein-disulfide reductase activity"/>
    <property type="evidence" value="ECO:0007669"/>
    <property type="project" value="TreeGrafter"/>
</dbReference>
<evidence type="ECO:0000256" key="9">
    <source>
        <dbReference type="ARBA" id="ARBA00023014"/>
    </source>
</evidence>
<evidence type="ECO:0000256" key="12">
    <source>
        <dbReference type="ARBA" id="ARBA00023206"/>
    </source>
</evidence>
<evidence type="ECO:0000256" key="1">
    <source>
        <dbReference type="ARBA" id="ARBA00004173"/>
    </source>
</evidence>
<evidence type="ECO:0000256" key="7">
    <source>
        <dbReference type="ARBA" id="ARBA00022982"/>
    </source>
</evidence>
<keyword evidence="10" id="KW-0496">Mitochondrion</keyword>
<keyword evidence="7" id="KW-0249">Electron transport</keyword>
<keyword evidence="12" id="KW-0318">Glutathionylation</keyword>
<feature type="region of interest" description="Disordered" evidence="17">
    <location>
        <begin position="1"/>
        <end position="20"/>
    </location>
</feature>
<evidence type="ECO:0000256" key="8">
    <source>
        <dbReference type="ARBA" id="ARBA00023004"/>
    </source>
</evidence>
<dbReference type="Gene3D" id="3.40.30.10">
    <property type="entry name" value="Glutaredoxin"/>
    <property type="match status" value="1"/>
</dbReference>
<dbReference type="PANTHER" id="PTHR46679:SF1">
    <property type="entry name" value="GLUTAREDOXIN-2, MITOCHONDRIAL"/>
    <property type="match status" value="1"/>
</dbReference>
<keyword evidence="6" id="KW-0809">Transit peptide</keyword>
<evidence type="ECO:0000256" key="5">
    <source>
        <dbReference type="ARBA" id="ARBA00022723"/>
    </source>
</evidence>
<proteinExistence type="inferred from homology"/>
<evidence type="ECO:0000256" key="6">
    <source>
        <dbReference type="ARBA" id="ARBA00022946"/>
    </source>
</evidence>
<keyword evidence="20" id="KW-1185">Reference proteome</keyword>
<name>A0AAD9NS74_RIDPI</name>
<dbReference type="GO" id="GO:0051537">
    <property type="term" value="F:2 iron, 2 sulfur cluster binding"/>
    <property type="evidence" value="ECO:0007669"/>
    <property type="project" value="UniProtKB-KW"/>
</dbReference>
<comment type="caution">
    <text evidence="19">The sequence shown here is derived from an EMBL/GenBank/DDBJ whole genome shotgun (WGS) entry which is preliminary data.</text>
</comment>
<comment type="subcellular location">
    <subcellularLocation>
        <location evidence="1">Mitochondrion</location>
    </subcellularLocation>
</comment>
<keyword evidence="4" id="KW-0001">2Fe-2S</keyword>
<dbReference type="PROSITE" id="PS51354">
    <property type="entry name" value="GLUTAREDOXIN_2"/>
    <property type="match status" value="1"/>
</dbReference>
<dbReference type="InterPro" id="IPR011899">
    <property type="entry name" value="Glutaredoxin_euk/vir"/>
</dbReference>
<organism evidence="19 20">
    <name type="scientific">Ridgeia piscesae</name>
    <name type="common">Tubeworm</name>
    <dbReference type="NCBI Taxonomy" id="27915"/>
    <lineage>
        <taxon>Eukaryota</taxon>
        <taxon>Metazoa</taxon>
        <taxon>Spiralia</taxon>
        <taxon>Lophotrochozoa</taxon>
        <taxon>Annelida</taxon>
        <taxon>Polychaeta</taxon>
        <taxon>Sedentaria</taxon>
        <taxon>Canalipalpata</taxon>
        <taxon>Sabellida</taxon>
        <taxon>Siboglinidae</taxon>
        <taxon>Ridgeia</taxon>
    </lineage>
</organism>
<keyword evidence="8" id="KW-0408">Iron</keyword>
<evidence type="ECO:0000256" key="17">
    <source>
        <dbReference type="SAM" id="MobiDB-lite"/>
    </source>
</evidence>
<dbReference type="PANTHER" id="PTHR46679">
    <property type="match status" value="1"/>
</dbReference>
<evidence type="ECO:0000256" key="11">
    <source>
        <dbReference type="ARBA" id="ARBA00023157"/>
    </source>
</evidence>
<dbReference type="PRINTS" id="PR00160">
    <property type="entry name" value="GLUTAREDOXIN"/>
</dbReference>
<gene>
    <name evidence="19" type="ORF">NP493_530g00022</name>
</gene>
<evidence type="ECO:0000256" key="16">
    <source>
        <dbReference type="ARBA" id="ARBA00039819"/>
    </source>
</evidence>
<dbReference type="InterPro" id="IPR002109">
    <property type="entry name" value="Glutaredoxin"/>
</dbReference>
<reference evidence="19" key="1">
    <citation type="journal article" date="2023" name="Mol. Biol. Evol.">
        <title>Third-Generation Sequencing Reveals the Adaptive Role of the Epigenome in Three Deep-Sea Polychaetes.</title>
        <authorList>
            <person name="Perez M."/>
            <person name="Aroh O."/>
            <person name="Sun Y."/>
            <person name="Lan Y."/>
            <person name="Juniper S.K."/>
            <person name="Young C.R."/>
            <person name="Angers B."/>
            <person name="Qian P.Y."/>
        </authorList>
    </citation>
    <scope>NUCLEOTIDE SEQUENCE</scope>
    <source>
        <strain evidence="19">R07B-5</strain>
    </source>
</reference>
<dbReference type="InterPro" id="IPR036249">
    <property type="entry name" value="Thioredoxin-like_sf"/>
</dbReference>
<dbReference type="Proteomes" id="UP001209878">
    <property type="component" value="Unassembled WGS sequence"/>
</dbReference>
<evidence type="ECO:0000256" key="14">
    <source>
        <dbReference type="ARBA" id="ARBA00037470"/>
    </source>
</evidence>
<keyword evidence="3" id="KW-0813">Transport</keyword>
<evidence type="ECO:0000256" key="15">
    <source>
        <dbReference type="ARBA" id="ARBA00038558"/>
    </source>
</evidence>
<evidence type="ECO:0000256" key="2">
    <source>
        <dbReference type="ARBA" id="ARBA00007787"/>
    </source>
</evidence>
<keyword evidence="9" id="KW-0411">Iron-sulfur</keyword>
<dbReference type="NCBIfam" id="TIGR02180">
    <property type="entry name" value="GRX_euk"/>
    <property type="match status" value="1"/>
</dbReference>
<sequence>MGETVSMMGNGSSSSASSSTSMTNLDGMVDGLIQSNCVVIFSKTTCSYCKMAKRVFENLGVPYTAVELNQLENGRDVQKILASMTGSATVPRVFINGTCIGGGTETRQLQKQGLLLPLLDRCTF</sequence>
<accession>A0AAD9NS74</accession>
<evidence type="ECO:0000259" key="18">
    <source>
        <dbReference type="Pfam" id="PF00462"/>
    </source>
</evidence>
<evidence type="ECO:0000256" key="10">
    <source>
        <dbReference type="ARBA" id="ARBA00023128"/>
    </source>
</evidence>
<dbReference type="GO" id="GO:0046872">
    <property type="term" value="F:metal ion binding"/>
    <property type="evidence" value="ECO:0007669"/>
    <property type="project" value="UniProtKB-KW"/>
</dbReference>